<dbReference type="EMBL" id="FVZE01000003">
    <property type="protein sequence ID" value="SLK01156.1"/>
    <property type="molecule type" value="Genomic_DNA"/>
</dbReference>
<proteinExistence type="predicted"/>
<dbReference type="InterPro" id="IPR011051">
    <property type="entry name" value="RmlC_Cupin_sf"/>
</dbReference>
<dbReference type="InterPro" id="IPR014710">
    <property type="entry name" value="RmlC-like_jellyroll"/>
</dbReference>
<keyword evidence="3" id="KW-1185">Reference proteome</keyword>
<reference evidence="3" key="1">
    <citation type="submission" date="2017-02" db="EMBL/GenBank/DDBJ databases">
        <authorList>
            <person name="Varghese N."/>
            <person name="Submissions S."/>
        </authorList>
    </citation>
    <scope>NUCLEOTIDE SEQUENCE [LARGE SCALE GENOMIC DNA]</scope>
    <source>
        <strain evidence="3">SM117</strain>
    </source>
</reference>
<feature type="domain" description="(S)-ureidoglycine aminohydrolase cupin" evidence="1">
    <location>
        <begin position="37"/>
        <end position="102"/>
    </location>
</feature>
<dbReference type="Pfam" id="PF05899">
    <property type="entry name" value="Cupin_3"/>
    <property type="match status" value="1"/>
</dbReference>
<dbReference type="AlphaFoldDB" id="A0A1U6HZL6"/>
<name>A0A1U6HZL6_9SPHN</name>
<dbReference type="InterPro" id="IPR008579">
    <property type="entry name" value="UGlyAH_Cupin_dom"/>
</dbReference>
<dbReference type="SUPFAM" id="SSF51182">
    <property type="entry name" value="RmlC-like cupins"/>
    <property type="match status" value="1"/>
</dbReference>
<accession>A0A1U6HZL6</accession>
<sequence>MIAIPDIISSSIAAEDWEPFEVGEVHMLRDDGDGKLSAGFWRATPEQAQGGTKVPCHQNEIVYIIHGHLTVQTSGGEIHELKAGSCASFLKGSVNTWTVNEPTLEFFVYS</sequence>
<dbReference type="Gene3D" id="2.60.120.10">
    <property type="entry name" value="Jelly Rolls"/>
    <property type="match status" value="1"/>
</dbReference>
<dbReference type="Proteomes" id="UP000190989">
    <property type="component" value="Unassembled WGS sequence"/>
</dbReference>
<organism evidence="2 3">
    <name type="scientific">Novosphingobium mathurense</name>
    <dbReference type="NCBI Taxonomy" id="428990"/>
    <lineage>
        <taxon>Bacteria</taxon>
        <taxon>Pseudomonadati</taxon>
        <taxon>Pseudomonadota</taxon>
        <taxon>Alphaproteobacteria</taxon>
        <taxon>Sphingomonadales</taxon>
        <taxon>Sphingomonadaceae</taxon>
        <taxon>Novosphingobium</taxon>
    </lineage>
</organism>
<gene>
    <name evidence="2" type="ORF">SAMN06295987_103419</name>
</gene>
<evidence type="ECO:0000313" key="2">
    <source>
        <dbReference type="EMBL" id="SLK01156.1"/>
    </source>
</evidence>
<evidence type="ECO:0000259" key="1">
    <source>
        <dbReference type="Pfam" id="PF05899"/>
    </source>
</evidence>
<dbReference type="RefSeq" id="WP_079730661.1">
    <property type="nucleotide sequence ID" value="NZ_FVZE01000003.1"/>
</dbReference>
<protein>
    <recommendedName>
        <fullName evidence="1">(S)-ureidoglycine aminohydrolase cupin domain-containing protein</fullName>
    </recommendedName>
</protein>
<evidence type="ECO:0000313" key="3">
    <source>
        <dbReference type="Proteomes" id="UP000190989"/>
    </source>
</evidence>